<keyword evidence="2" id="KW-1185">Reference proteome</keyword>
<organism evidence="1 2">
    <name type="scientific">Cohnella suwonensis</name>
    <dbReference type="NCBI Taxonomy" id="696072"/>
    <lineage>
        <taxon>Bacteria</taxon>
        <taxon>Bacillati</taxon>
        <taxon>Bacillota</taxon>
        <taxon>Bacilli</taxon>
        <taxon>Bacillales</taxon>
        <taxon>Paenibacillaceae</taxon>
        <taxon>Cohnella</taxon>
    </lineage>
</organism>
<comment type="caution">
    <text evidence="1">The sequence shown here is derived from an EMBL/GenBank/DDBJ whole genome shotgun (WGS) entry which is preliminary data.</text>
</comment>
<dbReference type="RefSeq" id="WP_209749299.1">
    <property type="nucleotide sequence ID" value="NZ_JBHSMH010000030.1"/>
</dbReference>
<evidence type="ECO:0000313" key="1">
    <source>
        <dbReference type="EMBL" id="MFC5469252.1"/>
    </source>
</evidence>
<proteinExistence type="predicted"/>
<dbReference type="EMBL" id="JBHSMH010000030">
    <property type="protein sequence ID" value="MFC5469252.1"/>
    <property type="molecule type" value="Genomic_DNA"/>
</dbReference>
<gene>
    <name evidence="1" type="ORF">ACFPPD_11020</name>
</gene>
<protein>
    <submittedName>
        <fullName evidence="1">Uncharacterized protein</fullName>
    </submittedName>
</protein>
<name>A0ABW0LWN0_9BACL</name>
<accession>A0ABW0LWN0</accession>
<evidence type="ECO:0000313" key="2">
    <source>
        <dbReference type="Proteomes" id="UP001596105"/>
    </source>
</evidence>
<reference evidence="2" key="1">
    <citation type="journal article" date="2019" name="Int. J. Syst. Evol. Microbiol.">
        <title>The Global Catalogue of Microorganisms (GCM) 10K type strain sequencing project: providing services to taxonomists for standard genome sequencing and annotation.</title>
        <authorList>
            <consortium name="The Broad Institute Genomics Platform"/>
            <consortium name="The Broad Institute Genome Sequencing Center for Infectious Disease"/>
            <person name="Wu L."/>
            <person name="Ma J."/>
        </authorList>
    </citation>
    <scope>NUCLEOTIDE SEQUENCE [LARGE SCALE GENOMIC DNA]</scope>
    <source>
        <strain evidence="2">CCUG 57113</strain>
    </source>
</reference>
<dbReference type="Proteomes" id="UP001596105">
    <property type="component" value="Unassembled WGS sequence"/>
</dbReference>
<sequence length="131" mass="14048">MARLSVRRNHLALMLSLSIVLSLFGWLPRAAAAANEQPVISESADRTLQLNGTDAAVSASGIYLKDFTAELWARSDSAAWSENGFLLSSQNPNGFILSPVKGTTTMDVYLIGSTGGKFKLSASFHVDDITQ</sequence>